<dbReference type="Pfam" id="PF02604">
    <property type="entry name" value="PhdYeFM_antitox"/>
    <property type="match status" value="1"/>
</dbReference>
<dbReference type="RefSeq" id="WP_179748666.1">
    <property type="nucleotide sequence ID" value="NZ_JACCBU010000001.1"/>
</dbReference>
<name>A0A7Y9I3X3_9ACTN</name>
<dbReference type="AlphaFoldDB" id="A0A7Y9I3X3"/>
<sequence length="80" mass="9124">MSIMSSQEFNRNPTSAKRKADEGPVYVTEHGKPAYVVINIDEYRRLKGAPKVDLVTRLQMDEYHDVEIPPVEMDIKGATF</sequence>
<reference evidence="4 5" key="1">
    <citation type="submission" date="2020-07" db="EMBL/GenBank/DDBJ databases">
        <title>Sequencing the genomes of 1000 actinobacteria strains.</title>
        <authorList>
            <person name="Klenk H.-P."/>
        </authorList>
    </citation>
    <scope>NUCLEOTIDE SEQUENCE [LARGE SCALE GENOMIC DNA]</scope>
    <source>
        <strain evidence="4 5">DSM 22083</strain>
    </source>
</reference>
<dbReference type="NCBIfam" id="TIGR01552">
    <property type="entry name" value="phd_fam"/>
    <property type="match status" value="1"/>
</dbReference>
<keyword evidence="5" id="KW-1185">Reference proteome</keyword>
<organism evidence="4 5">
    <name type="scientific">Microlunatus parietis</name>
    <dbReference type="NCBI Taxonomy" id="682979"/>
    <lineage>
        <taxon>Bacteria</taxon>
        <taxon>Bacillati</taxon>
        <taxon>Actinomycetota</taxon>
        <taxon>Actinomycetes</taxon>
        <taxon>Propionibacteriales</taxon>
        <taxon>Propionibacteriaceae</taxon>
        <taxon>Microlunatus</taxon>
    </lineage>
</organism>
<comment type="caution">
    <text evidence="4">The sequence shown here is derived from an EMBL/GenBank/DDBJ whole genome shotgun (WGS) entry which is preliminary data.</text>
</comment>
<evidence type="ECO:0000256" key="3">
    <source>
        <dbReference type="SAM" id="MobiDB-lite"/>
    </source>
</evidence>
<protein>
    <recommendedName>
        <fullName evidence="2">Antitoxin</fullName>
    </recommendedName>
</protein>
<comment type="similarity">
    <text evidence="1 2">Belongs to the phD/YefM antitoxin family.</text>
</comment>
<dbReference type="InterPro" id="IPR006442">
    <property type="entry name" value="Antitoxin_Phd/YefM"/>
</dbReference>
<dbReference type="Proteomes" id="UP000569914">
    <property type="component" value="Unassembled WGS sequence"/>
</dbReference>
<comment type="function">
    <text evidence="2">Antitoxin component of a type II toxin-antitoxin (TA) system.</text>
</comment>
<dbReference type="EMBL" id="JACCBU010000001">
    <property type="protein sequence ID" value="NYE69717.1"/>
    <property type="molecule type" value="Genomic_DNA"/>
</dbReference>
<gene>
    <name evidence="4" type="ORF">BKA15_001046</name>
</gene>
<evidence type="ECO:0000313" key="4">
    <source>
        <dbReference type="EMBL" id="NYE69717.1"/>
    </source>
</evidence>
<proteinExistence type="inferred from homology"/>
<dbReference type="InterPro" id="IPR036165">
    <property type="entry name" value="YefM-like_sf"/>
</dbReference>
<evidence type="ECO:0000313" key="5">
    <source>
        <dbReference type="Proteomes" id="UP000569914"/>
    </source>
</evidence>
<evidence type="ECO:0000256" key="2">
    <source>
        <dbReference type="RuleBase" id="RU362080"/>
    </source>
</evidence>
<evidence type="ECO:0000256" key="1">
    <source>
        <dbReference type="ARBA" id="ARBA00009981"/>
    </source>
</evidence>
<accession>A0A7Y9I3X3</accession>
<feature type="compositionally biased region" description="Polar residues" evidence="3">
    <location>
        <begin position="1"/>
        <end position="15"/>
    </location>
</feature>
<feature type="region of interest" description="Disordered" evidence="3">
    <location>
        <begin position="1"/>
        <end position="24"/>
    </location>
</feature>
<dbReference type="Gene3D" id="3.40.1620.10">
    <property type="entry name" value="YefM-like domain"/>
    <property type="match status" value="1"/>
</dbReference>
<dbReference type="SUPFAM" id="SSF143120">
    <property type="entry name" value="YefM-like"/>
    <property type="match status" value="1"/>
</dbReference>